<gene>
    <name evidence="1" type="ORF">ACFODT_02855</name>
</gene>
<dbReference type="RefSeq" id="WP_123016761.1">
    <property type="nucleotide sequence ID" value="NZ_AP024911.1"/>
</dbReference>
<reference evidence="2" key="1">
    <citation type="journal article" date="2019" name="Int. J. Syst. Evol. Microbiol.">
        <title>The Global Catalogue of Microorganisms (GCM) 10K type strain sequencing project: providing services to taxonomists for standard genome sequencing and annotation.</title>
        <authorList>
            <consortium name="The Broad Institute Genomics Platform"/>
            <consortium name="The Broad Institute Genome Sequencing Center for Infectious Disease"/>
            <person name="Wu L."/>
            <person name="Ma J."/>
        </authorList>
    </citation>
    <scope>NUCLEOTIDE SEQUENCE [LARGE SCALE GENOMIC DNA]</scope>
    <source>
        <strain evidence="2">KCTC 62784</strain>
    </source>
</reference>
<keyword evidence="2" id="KW-1185">Reference proteome</keyword>
<dbReference type="Proteomes" id="UP001595384">
    <property type="component" value="Unassembled WGS sequence"/>
</dbReference>
<protein>
    <submittedName>
        <fullName evidence="1">DUF1127 domain-containing protein</fullName>
    </submittedName>
</protein>
<accession>A0ABV7C433</accession>
<evidence type="ECO:0000313" key="2">
    <source>
        <dbReference type="Proteomes" id="UP001595384"/>
    </source>
</evidence>
<proteinExistence type="predicted"/>
<comment type="caution">
    <text evidence="1">The sequence shown here is derived from an EMBL/GenBank/DDBJ whole genome shotgun (WGS) entry which is preliminary data.</text>
</comment>
<organism evidence="1 2">
    <name type="scientific">Vibrio zhugei</name>
    <dbReference type="NCBI Taxonomy" id="2479546"/>
    <lineage>
        <taxon>Bacteria</taxon>
        <taxon>Pseudomonadati</taxon>
        <taxon>Pseudomonadota</taxon>
        <taxon>Gammaproteobacteria</taxon>
        <taxon>Vibrionales</taxon>
        <taxon>Vibrionaceae</taxon>
        <taxon>Vibrio</taxon>
    </lineage>
</organism>
<dbReference type="EMBL" id="JBHRSE010000020">
    <property type="protein sequence ID" value="MFC3022771.1"/>
    <property type="molecule type" value="Genomic_DNA"/>
</dbReference>
<name>A0ABV7C433_9VIBR</name>
<sequence>MSQSLYLKVAVLLIRADLRLEERRWQSQIRKQAYHLPLMSVYMLRDIGFTPSSHIATMNTLADTVKVQRRLYHIRRMLSSRITT</sequence>
<evidence type="ECO:0000313" key="1">
    <source>
        <dbReference type="EMBL" id="MFC3022771.1"/>
    </source>
</evidence>